<dbReference type="OrthoDB" id="5985446at2759"/>
<dbReference type="InterPro" id="IPR050792">
    <property type="entry name" value="ADP-ribosylglycohydrolase"/>
</dbReference>
<sequence length="379" mass="42825">MNGSRTHDLKNLKVKKGQIEVKKMASTLNVSEINSELENRIYGVIYGNACGDAIGLLTEFMSKREAKVYYGNKKELEYEMKVPDFHRERWKTGDWTDDTDQMILIILSIIDQQGEVSKTDYAAKLQNWSLKGFSELGDFAGMGIGATTKKVLHRENYLTDPHQASLNVWEELGRQAAPNGALMRTSILGVFQYQSLEKVIQNTVSICKVTHADPRCVASCVALTTAIALMLQRPVDLVKTNGEFKVELIIDRSYAEACRMLPDEKSQRDELRKYMYAKKLTPLELDDQRKMGYTYKCLGAAFWAFKQTDFRKALQKICMKGGDADTNGAAAGALLGCKLGFRSIPESWRQKLCHKSWLDGHIQSFLPLINLNQNEAIEK</sequence>
<dbReference type="PANTHER" id="PTHR16222">
    <property type="entry name" value="ADP-RIBOSYLGLYCOHYDROLASE"/>
    <property type="match status" value="1"/>
</dbReference>
<name>A0A7M5V7T5_9CNID</name>
<dbReference type="AlphaFoldDB" id="A0A7M5V7T5"/>
<dbReference type="Pfam" id="PF03747">
    <property type="entry name" value="ADP_ribosyl_GH"/>
    <property type="match status" value="1"/>
</dbReference>
<dbReference type="GO" id="GO:0046872">
    <property type="term" value="F:metal ion binding"/>
    <property type="evidence" value="ECO:0007669"/>
    <property type="project" value="UniProtKB-KW"/>
</dbReference>
<evidence type="ECO:0000313" key="2">
    <source>
        <dbReference type="EnsemblMetazoa" id="CLYHEMP003915.2"/>
    </source>
</evidence>
<feature type="binding site" evidence="1">
    <location>
        <position position="97"/>
    </location>
    <ligand>
        <name>Mg(2+)</name>
        <dbReference type="ChEBI" id="CHEBI:18420"/>
        <label>1</label>
    </ligand>
</feature>
<keyword evidence="1" id="KW-0460">Magnesium</keyword>
<feature type="binding site" evidence="1">
    <location>
        <position position="96"/>
    </location>
    <ligand>
        <name>Mg(2+)</name>
        <dbReference type="ChEBI" id="CHEBI:18420"/>
        <label>1</label>
    </ligand>
</feature>
<dbReference type="Proteomes" id="UP000594262">
    <property type="component" value="Unplaced"/>
</dbReference>
<dbReference type="EnsemblMetazoa" id="CLYHEMT003915.2">
    <property type="protein sequence ID" value="CLYHEMP003915.2"/>
    <property type="gene ID" value="CLYHEMG003915"/>
</dbReference>
<evidence type="ECO:0000313" key="3">
    <source>
        <dbReference type="Proteomes" id="UP000594262"/>
    </source>
</evidence>
<dbReference type="Gene3D" id="1.10.4080.10">
    <property type="entry name" value="ADP-ribosylation/Crystallin J1"/>
    <property type="match status" value="1"/>
</dbReference>
<feature type="binding site" evidence="1">
    <location>
        <position position="98"/>
    </location>
    <ligand>
        <name>Mg(2+)</name>
        <dbReference type="ChEBI" id="CHEBI:18420"/>
        <label>1</label>
    </ligand>
</feature>
<dbReference type="InterPro" id="IPR005502">
    <property type="entry name" value="Ribosyl_crysJ1"/>
</dbReference>
<accession>A0A7M5V7T5</accession>
<organism evidence="2 3">
    <name type="scientific">Clytia hemisphaerica</name>
    <dbReference type="NCBI Taxonomy" id="252671"/>
    <lineage>
        <taxon>Eukaryota</taxon>
        <taxon>Metazoa</taxon>
        <taxon>Cnidaria</taxon>
        <taxon>Hydrozoa</taxon>
        <taxon>Hydroidolina</taxon>
        <taxon>Leptothecata</taxon>
        <taxon>Obeliida</taxon>
        <taxon>Clytiidae</taxon>
        <taxon>Clytia</taxon>
    </lineage>
</organism>
<comment type="cofactor">
    <cofactor evidence="1">
        <name>Mg(2+)</name>
        <dbReference type="ChEBI" id="CHEBI:18420"/>
    </cofactor>
    <text evidence="1">Binds 2 magnesium ions per subunit.</text>
</comment>
<feature type="binding site" evidence="1">
    <location>
        <position position="325"/>
    </location>
    <ligand>
        <name>Mg(2+)</name>
        <dbReference type="ChEBI" id="CHEBI:18420"/>
        <label>1</label>
    </ligand>
</feature>
<evidence type="ECO:0000256" key="1">
    <source>
        <dbReference type="PIRSR" id="PIRSR605502-1"/>
    </source>
</evidence>
<feature type="binding site" evidence="1">
    <location>
        <position position="326"/>
    </location>
    <ligand>
        <name>Mg(2+)</name>
        <dbReference type="ChEBI" id="CHEBI:18420"/>
        <label>1</label>
    </ligand>
</feature>
<keyword evidence="3" id="KW-1185">Reference proteome</keyword>
<dbReference type="RefSeq" id="XP_066923643.1">
    <property type="nucleotide sequence ID" value="XM_067067542.1"/>
</dbReference>
<evidence type="ECO:0008006" key="4">
    <source>
        <dbReference type="Google" id="ProtNLM"/>
    </source>
</evidence>
<dbReference type="PANTHER" id="PTHR16222:SF40">
    <property type="entry name" value="ADP-RIBOSYLGLYCOHYDROLASE"/>
    <property type="match status" value="1"/>
</dbReference>
<proteinExistence type="predicted"/>
<reference evidence="2" key="1">
    <citation type="submission" date="2021-01" db="UniProtKB">
        <authorList>
            <consortium name="EnsemblMetazoa"/>
        </authorList>
    </citation>
    <scope>IDENTIFICATION</scope>
</reference>
<keyword evidence="1" id="KW-0479">Metal-binding</keyword>
<dbReference type="GeneID" id="136810951"/>
<dbReference type="SUPFAM" id="SSF101478">
    <property type="entry name" value="ADP-ribosylglycohydrolase"/>
    <property type="match status" value="1"/>
</dbReference>
<protein>
    <recommendedName>
        <fullName evidence="4">ADP-ribosylglycohydrolase</fullName>
    </recommendedName>
</protein>
<dbReference type="InterPro" id="IPR036705">
    <property type="entry name" value="Ribosyl_crysJ1_sf"/>
</dbReference>
<feature type="binding site" evidence="1">
    <location>
        <position position="323"/>
    </location>
    <ligand>
        <name>Mg(2+)</name>
        <dbReference type="ChEBI" id="CHEBI:18420"/>
        <label>1</label>
    </ligand>
</feature>